<feature type="signal peptide" evidence="16">
    <location>
        <begin position="1"/>
        <end position="22"/>
    </location>
</feature>
<dbReference type="AlphaFoldDB" id="B4LKA0"/>
<keyword evidence="18" id="KW-1185">Reference proteome</keyword>
<dbReference type="PANTHER" id="PTHR24292:SF54">
    <property type="entry name" value="CYP9F3-RELATED"/>
    <property type="match status" value="1"/>
</dbReference>
<keyword evidence="10 15" id="KW-0560">Oxidoreductase</keyword>
<evidence type="ECO:0000313" key="18">
    <source>
        <dbReference type="Proteomes" id="UP000008792"/>
    </source>
</evidence>
<dbReference type="PhylomeDB" id="B4LKA0"/>
<keyword evidence="13" id="KW-0472">Membrane</keyword>
<dbReference type="Proteomes" id="UP000008792">
    <property type="component" value="Unassembled WGS sequence"/>
</dbReference>
<evidence type="ECO:0000313" key="17">
    <source>
        <dbReference type="EMBL" id="EDW61691.1"/>
    </source>
</evidence>
<dbReference type="PRINTS" id="PR00385">
    <property type="entry name" value="P450"/>
</dbReference>
<keyword evidence="8" id="KW-0256">Endoplasmic reticulum</keyword>
<organism evidence="17 18">
    <name type="scientific">Drosophila virilis</name>
    <name type="common">Fruit fly</name>
    <dbReference type="NCBI Taxonomy" id="7244"/>
    <lineage>
        <taxon>Eukaryota</taxon>
        <taxon>Metazoa</taxon>
        <taxon>Ecdysozoa</taxon>
        <taxon>Arthropoda</taxon>
        <taxon>Hexapoda</taxon>
        <taxon>Insecta</taxon>
        <taxon>Pterygota</taxon>
        <taxon>Neoptera</taxon>
        <taxon>Endopterygota</taxon>
        <taxon>Diptera</taxon>
        <taxon>Brachycera</taxon>
        <taxon>Muscomorpha</taxon>
        <taxon>Ephydroidea</taxon>
        <taxon>Drosophilidae</taxon>
        <taxon>Drosophila</taxon>
    </lineage>
</organism>
<feature type="chain" id="PRO_5002812736" evidence="16">
    <location>
        <begin position="23"/>
        <end position="514"/>
    </location>
</feature>
<dbReference type="FunFam" id="1.10.630.10:FF:000042">
    <property type="entry name" value="Cytochrome P450"/>
    <property type="match status" value="1"/>
</dbReference>
<dbReference type="OMA" id="RRKDNEF"/>
<keyword evidence="16" id="KW-0732">Signal</keyword>
<evidence type="ECO:0000256" key="14">
    <source>
        <dbReference type="PIRSR" id="PIRSR602401-1"/>
    </source>
</evidence>
<evidence type="ECO:0000256" key="9">
    <source>
        <dbReference type="ARBA" id="ARBA00022848"/>
    </source>
</evidence>
<keyword evidence="6 14" id="KW-0349">Heme</keyword>
<comment type="similarity">
    <text evidence="5 15">Belongs to the cytochrome P450 family.</text>
</comment>
<evidence type="ECO:0000256" key="8">
    <source>
        <dbReference type="ARBA" id="ARBA00022824"/>
    </source>
</evidence>
<dbReference type="SUPFAM" id="SSF48264">
    <property type="entry name" value="Cytochrome P450"/>
    <property type="match status" value="1"/>
</dbReference>
<dbReference type="InterPro" id="IPR050476">
    <property type="entry name" value="Insect_CytP450_Detox"/>
</dbReference>
<evidence type="ECO:0000256" key="2">
    <source>
        <dbReference type="ARBA" id="ARBA00003690"/>
    </source>
</evidence>
<dbReference type="InterPro" id="IPR017972">
    <property type="entry name" value="Cyt_P450_CS"/>
</dbReference>
<dbReference type="SMR" id="B4LKA0"/>
<dbReference type="OrthoDB" id="2789670at2759"/>
<keyword evidence="7 14" id="KW-0479">Metal-binding</keyword>
<keyword evidence="11 14" id="KW-0408">Iron</keyword>
<name>B4LKA0_DROVI</name>
<accession>B4LKA0</accession>
<comment type="cofactor">
    <cofactor evidence="1 14">
        <name>heme</name>
        <dbReference type="ChEBI" id="CHEBI:30413"/>
    </cofactor>
</comment>
<evidence type="ECO:0000256" key="6">
    <source>
        <dbReference type="ARBA" id="ARBA00022617"/>
    </source>
</evidence>
<evidence type="ECO:0000256" key="13">
    <source>
        <dbReference type="ARBA" id="ARBA00023136"/>
    </source>
</evidence>
<dbReference type="GO" id="GO:0020037">
    <property type="term" value="F:heme binding"/>
    <property type="evidence" value="ECO:0007669"/>
    <property type="project" value="InterPro"/>
</dbReference>
<evidence type="ECO:0000256" key="4">
    <source>
        <dbReference type="ARBA" id="ARBA00004406"/>
    </source>
</evidence>
<dbReference type="EC" id="1.14.-.-" evidence="17"/>
<evidence type="ECO:0000256" key="10">
    <source>
        <dbReference type="ARBA" id="ARBA00023002"/>
    </source>
</evidence>
<dbReference type="CDD" id="cd11056">
    <property type="entry name" value="CYP6-like"/>
    <property type="match status" value="1"/>
</dbReference>
<dbReference type="PANTHER" id="PTHR24292">
    <property type="entry name" value="CYTOCHROME P450"/>
    <property type="match status" value="1"/>
</dbReference>
<dbReference type="InterPro" id="IPR036396">
    <property type="entry name" value="Cyt_P450_sf"/>
</dbReference>
<evidence type="ECO:0000256" key="15">
    <source>
        <dbReference type="RuleBase" id="RU000461"/>
    </source>
</evidence>
<gene>
    <name evidence="17" type="primary">Dvir\GJ20172</name>
    <name evidence="17" type="ORF">Dvir_GJ20172</name>
</gene>
<dbReference type="eggNOG" id="KOG0158">
    <property type="taxonomic scope" value="Eukaryota"/>
</dbReference>
<dbReference type="InParanoid" id="B4LKA0"/>
<dbReference type="GO" id="GO:0016705">
    <property type="term" value="F:oxidoreductase activity, acting on paired donors, with incorporation or reduction of molecular oxygen"/>
    <property type="evidence" value="ECO:0007669"/>
    <property type="project" value="InterPro"/>
</dbReference>
<sequence>MFLIIFTLVIVLLALLYKWSVANYQIFEQRGVPYAKPTPLLGNIGLKELFGAAPHFSRQIQEHREFRDSKVYGFFFLRDPIFVVRDLELIKTVGIKEFDHFPNHVGTEQIKTLLSKSLLRLKDREWREMRYILSPTFTGIKMRAMYELINVCSEVGVAYIEQQLKESPSDGIELEMKDYFTRFTNDVIASAAFGIKVNSFEEKDNKFFQIGQTVTKVKTVVVLKAILYTFIPRLMKALRVSILDETTVNYFRSLVFDAIKYRVEHKIIRPDMIHLLMEAQRKANDADSGKKFSDDDLLAQCLLFFAAGFETVSTCLCFFTYELCMNPAVQKQLYNEIQSVEQQLQGKPLDYDTLMHMKYMDMVVSEVLRKWPPASRTDRGCNADIDLRDENNQVVVSLKQGDRIFIPIMGLHYDPEHFPEPEEFRPERFSDENKHEIKQFTYLPFGVGPRNCIGNRMALMEVKSMIYHLLSKFELLPAQKTTKDMMGDILGFQMVPKNKFWIKYVARKTDKNSN</sequence>
<dbReference type="HOGENOM" id="CLU_001570_5_2_1"/>
<evidence type="ECO:0000256" key="7">
    <source>
        <dbReference type="ARBA" id="ARBA00022723"/>
    </source>
</evidence>
<dbReference type="InterPro" id="IPR001128">
    <property type="entry name" value="Cyt_P450"/>
</dbReference>
<dbReference type="STRING" id="7244.B4LKA0"/>
<dbReference type="PRINTS" id="PR00463">
    <property type="entry name" value="EP450I"/>
</dbReference>
<dbReference type="GO" id="GO:0005506">
    <property type="term" value="F:iron ion binding"/>
    <property type="evidence" value="ECO:0007669"/>
    <property type="project" value="InterPro"/>
</dbReference>
<evidence type="ECO:0000256" key="1">
    <source>
        <dbReference type="ARBA" id="ARBA00001971"/>
    </source>
</evidence>
<evidence type="ECO:0000256" key="3">
    <source>
        <dbReference type="ARBA" id="ARBA00004174"/>
    </source>
</evidence>
<comment type="function">
    <text evidence="2">May be involved in the metabolism of insect hormones and in the breakdown of synthetic insecticides.</text>
</comment>
<feature type="binding site" description="axial binding residue" evidence="14">
    <location>
        <position position="452"/>
    </location>
    <ligand>
        <name>heme</name>
        <dbReference type="ChEBI" id="CHEBI:30413"/>
    </ligand>
    <ligandPart>
        <name>Fe</name>
        <dbReference type="ChEBI" id="CHEBI:18248"/>
    </ligandPart>
</feature>
<proteinExistence type="inferred from homology"/>
<keyword evidence="12 15" id="KW-0503">Monooxygenase</keyword>
<dbReference type="GO" id="GO:0004497">
    <property type="term" value="F:monooxygenase activity"/>
    <property type="evidence" value="ECO:0007669"/>
    <property type="project" value="UniProtKB-KW"/>
</dbReference>
<protein>
    <submittedName>
        <fullName evidence="17">Uncharacterized protein</fullName>
        <ecNumber evidence="17">1.14.-.-</ecNumber>
    </submittedName>
</protein>
<evidence type="ECO:0000256" key="11">
    <source>
        <dbReference type="ARBA" id="ARBA00023004"/>
    </source>
</evidence>
<dbReference type="InterPro" id="IPR002401">
    <property type="entry name" value="Cyt_P450_E_grp-I"/>
</dbReference>
<dbReference type="FunCoup" id="B4LKA0">
    <property type="interactions" value="20"/>
</dbReference>
<dbReference type="EMBL" id="CH940648">
    <property type="protein sequence ID" value="EDW61691.1"/>
    <property type="molecule type" value="Genomic_DNA"/>
</dbReference>
<comment type="subcellular location">
    <subcellularLocation>
        <location evidence="4">Endoplasmic reticulum membrane</location>
        <topology evidence="4">Peripheral membrane protein</topology>
    </subcellularLocation>
    <subcellularLocation>
        <location evidence="3">Microsome membrane</location>
        <topology evidence="3">Peripheral membrane protein</topology>
    </subcellularLocation>
</comment>
<dbReference type="Pfam" id="PF00067">
    <property type="entry name" value="p450"/>
    <property type="match status" value="1"/>
</dbReference>
<keyword evidence="9" id="KW-0492">Microsome</keyword>
<dbReference type="GO" id="GO:0005789">
    <property type="term" value="C:endoplasmic reticulum membrane"/>
    <property type="evidence" value="ECO:0007669"/>
    <property type="project" value="UniProtKB-SubCell"/>
</dbReference>
<evidence type="ECO:0000256" key="16">
    <source>
        <dbReference type="SAM" id="SignalP"/>
    </source>
</evidence>
<dbReference type="Gene3D" id="1.10.630.10">
    <property type="entry name" value="Cytochrome P450"/>
    <property type="match status" value="1"/>
</dbReference>
<evidence type="ECO:0000256" key="12">
    <source>
        <dbReference type="ARBA" id="ARBA00023033"/>
    </source>
</evidence>
<dbReference type="PROSITE" id="PS00086">
    <property type="entry name" value="CYTOCHROME_P450"/>
    <property type="match status" value="1"/>
</dbReference>
<reference evidence="17 18" key="1">
    <citation type="journal article" date="2007" name="Nature">
        <title>Evolution of genes and genomes on the Drosophila phylogeny.</title>
        <authorList>
            <consortium name="Drosophila 12 Genomes Consortium"/>
            <person name="Clark A.G."/>
            <person name="Eisen M.B."/>
            <person name="Smith D.R."/>
            <person name="Bergman C.M."/>
            <person name="Oliver B."/>
            <person name="Markow T.A."/>
            <person name="Kaufman T.C."/>
            <person name="Kellis M."/>
            <person name="Gelbart W."/>
            <person name="Iyer V.N."/>
            <person name="Pollard D.A."/>
            <person name="Sackton T.B."/>
            <person name="Larracuente A.M."/>
            <person name="Singh N.D."/>
            <person name="Abad J.P."/>
            <person name="Abt D.N."/>
            <person name="Adryan B."/>
            <person name="Aguade M."/>
            <person name="Akashi H."/>
            <person name="Anderson W.W."/>
            <person name="Aquadro C.F."/>
            <person name="Ardell D.H."/>
            <person name="Arguello R."/>
            <person name="Artieri C.G."/>
            <person name="Barbash D.A."/>
            <person name="Barker D."/>
            <person name="Barsanti P."/>
            <person name="Batterham P."/>
            <person name="Batzoglou S."/>
            <person name="Begun D."/>
            <person name="Bhutkar A."/>
            <person name="Blanco E."/>
            <person name="Bosak S.A."/>
            <person name="Bradley R.K."/>
            <person name="Brand A.D."/>
            <person name="Brent M.R."/>
            <person name="Brooks A.N."/>
            <person name="Brown R.H."/>
            <person name="Butlin R.K."/>
            <person name="Caggese C."/>
            <person name="Calvi B.R."/>
            <person name="Bernardo de Carvalho A."/>
            <person name="Caspi A."/>
            <person name="Castrezana S."/>
            <person name="Celniker S.E."/>
            <person name="Chang J.L."/>
            <person name="Chapple C."/>
            <person name="Chatterji S."/>
            <person name="Chinwalla A."/>
            <person name="Civetta A."/>
            <person name="Clifton S.W."/>
            <person name="Comeron J.M."/>
            <person name="Costello J.C."/>
            <person name="Coyne J.A."/>
            <person name="Daub J."/>
            <person name="David R.G."/>
            <person name="Delcher A.L."/>
            <person name="Delehaunty K."/>
            <person name="Do C.B."/>
            <person name="Ebling H."/>
            <person name="Edwards K."/>
            <person name="Eickbush T."/>
            <person name="Evans J.D."/>
            <person name="Filipski A."/>
            <person name="Findeiss S."/>
            <person name="Freyhult E."/>
            <person name="Fulton L."/>
            <person name="Fulton R."/>
            <person name="Garcia A.C."/>
            <person name="Gardiner A."/>
            <person name="Garfield D.A."/>
            <person name="Garvin B.E."/>
            <person name="Gibson G."/>
            <person name="Gilbert D."/>
            <person name="Gnerre S."/>
            <person name="Godfrey J."/>
            <person name="Good R."/>
            <person name="Gotea V."/>
            <person name="Gravely B."/>
            <person name="Greenberg A.J."/>
            <person name="Griffiths-Jones S."/>
            <person name="Gross S."/>
            <person name="Guigo R."/>
            <person name="Gustafson E.A."/>
            <person name="Haerty W."/>
            <person name="Hahn M.W."/>
            <person name="Halligan D.L."/>
            <person name="Halpern A.L."/>
            <person name="Halter G.M."/>
            <person name="Han M.V."/>
            <person name="Heger A."/>
            <person name="Hillier L."/>
            <person name="Hinrichs A.S."/>
            <person name="Holmes I."/>
            <person name="Hoskins R.A."/>
            <person name="Hubisz M.J."/>
            <person name="Hultmark D."/>
            <person name="Huntley M.A."/>
            <person name="Jaffe D.B."/>
            <person name="Jagadeeshan S."/>
            <person name="Jeck W.R."/>
            <person name="Johnson J."/>
            <person name="Jones C.D."/>
            <person name="Jordan W.C."/>
            <person name="Karpen G.H."/>
            <person name="Kataoka E."/>
            <person name="Keightley P.D."/>
            <person name="Kheradpour P."/>
            <person name="Kirkness E.F."/>
            <person name="Koerich L.B."/>
            <person name="Kristiansen K."/>
            <person name="Kudrna D."/>
            <person name="Kulathinal R.J."/>
            <person name="Kumar S."/>
            <person name="Kwok R."/>
            <person name="Lander E."/>
            <person name="Langley C.H."/>
            <person name="Lapoint R."/>
            <person name="Lazzaro B.P."/>
            <person name="Lee S.J."/>
            <person name="Levesque L."/>
            <person name="Li R."/>
            <person name="Lin C.F."/>
            <person name="Lin M.F."/>
            <person name="Lindblad-Toh K."/>
            <person name="Llopart A."/>
            <person name="Long M."/>
            <person name="Low L."/>
            <person name="Lozovsky E."/>
            <person name="Lu J."/>
            <person name="Luo M."/>
            <person name="Machado C.A."/>
            <person name="Makalowski W."/>
            <person name="Marzo M."/>
            <person name="Matsuda M."/>
            <person name="Matzkin L."/>
            <person name="McAllister B."/>
            <person name="McBride C.S."/>
            <person name="McKernan B."/>
            <person name="McKernan K."/>
            <person name="Mendez-Lago M."/>
            <person name="Minx P."/>
            <person name="Mollenhauer M.U."/>
            <person name="Montooth K."/>
            <person name="Mount S.M."/>
            <person name="Mu X."/>
            <person name="Myers E."/>
            <person name="Negre B."/>
            <person name="Newfeld S."/>
            <person name="Nielsen R."/>
            <person name="Noor M.A."/>
            <person name="O'Grady P."/>
            <person name="Pachter L."/>
            <person name="Papaceit M."/>
            <person name="Parisi M.J."/>
            <person name="Parisi M."/>
            <person name="Parts L."/>
            <person name="Pedersen J.S."/>
            <person name="Pesole G."/>
            <person name="Phillippy A.M."/>
            <person name="Ponting C.P."/>
            <person name="Pop M."/>
            <person name="Porcelli D."/>
            <person name="Powell J.R."/>
            <person name="Prohaska S."/>
            <person name="Pruitt K."/>
            <person name="Puig M."/>
            <person name="Quesneville H."/>
            <person name="Ram K.R."/>
            <person name="Rand D."/>
            <person name="Rasmussen M.D."/>
            <person name="Reed L.K."/>
            <person name="Reenan R."/>
            <person name="Reily A."/>
            <person name="Remington K.A."/>
            <person name="Rieger T.T."/>
            <person name="Ritchie M.G."/>
            <person name="Robin C."/>
            <person name="Rogers Y.H."/>
            <person name="Rohde C."/>
            <person name="Rozas J."/>
            <person name="Rubenfield M.J."/>
            <person name="Ruiz A."/>
            <person name="Russo S."/>
            <person name="Salzberg S.L."/>
            <person name="Sanchez-Gracia A."/>
            <person name="Saranga D.J."/>
            <person name="Sato H."/>
            <person name="Schaeffer S.W."/>
            <person name="Schatz M.C."/>
            <person name="Schlenke T."/>
            <person name="Schwartz R."/>
            <person name="Segarra C."/>
            <person name="Singh R.S."/>
            <person name="Sirot L."/>
            <person name="Sirota M."/>
            <person name="Sisneros N.B."/>
            <person name="Smith C.D."/>
            <person name="Smith T.F."/>
            <person name="Spieth J."/>
            <person name="Stage D.E."/>
            <person name="Stark A."/>
            <person name="Stephan W."/>
            <person name="Strausberg R.L."/>
            <person name="Strempel S."/>
            <person name="Sturgill D."/>
            <person name="Sutton G."/>
            <person name="Sutton G.G."/>
            <person name="Tao W."/>
            <person name="Teichmann S."/>
            <person name="Tobari Y.N."/>
            <person name="Tomimura Y."/>
            <person name="Tsolas J.M."/>
            <person name="Valente V.L."/>
            <person name="Venter E."/>
            <person name="Venter J.C."/>
            <person name="Vicario S."/>
            <person name="Vieira F.G."/>
            <person name="Vilella A.J."/>
            <person name="Villasante A."/>
            <person name="Walenz B."/>
            <person name="Wang J."/>
            <person name="Wasserman M."/>
            <person name="Watts T."/>
            <person name="Wilson D."/>
            <person name="Wilson R.K."/>
            <person name="Wing R.A."/>
            <person name="Wolfner M.F."/>
            <person name="Wong A."/>
            <person name="Wong G.K."/>
            <person name="Wu C.I."/>
            <person name="Wu G."/>
            <person name="Yamamoto D."/>
            <person name="Yang H.P."/>
            <person name="Yang S.P."/>
            <person name="Yorke J.A."/>
            <person name="Yoshida K."/>
            <person name="Zdobnov E."/>
            <person name="Zhang P."/>
            <person name="Zhang Y."/>
            <person name="Zimin A.V."/>
            <person name="Baldwin J."/>
            <person name="Abdouelleil A."/>
            <person name="Abdulkadir J."/>
            <person name="Abebe A."/>
            <person name="Abera B."/>
            <person name="Abreu J."/>
            <person name="Acer S.C."/>
            <person name="Aftuck L."/>
            <person name="Alexander A."/>
            <person name="An P."/>
            <person name="Anderson E."/>
            <person name="Anderson S."/>
            <person name="Arachi H."/>
            <person name="Azer M."/>
            <person name="Bachantsang P."/>
            <person name="Barry A."/>
            <person name="Bayul T."/>
            <person name="Berlin A."/>
            <person name="Bessette D."/>
            <person name="Bloom T."/>
            <person name="Blye J."/>
            <person name="Boguslavskiy L."/>
            <person name="Bonnet C."/>
            <person name="Boukhgalter B."/>
            <person name="Bourzgui I."/>
            <person name="Brown A."/>
            <person name="Cahill P."/>
            <person name="Channer S."/>
            <person name="Cheshatsang Y."/>
            <person name="Chuda L."/>
            <person name="Citroen M."/>
            <person name="Collymore A."/>
            <person name="Cooke P."/>
            <person name="Costello M."/>
            <person name="D'Aco K."/>
            <person name="Daza R."/>
            <person name="De Haan G."/>
            <person name="DeGray S."/>
            <person name="DeMaso C."/>
            <person name="Dhargay N."/>
            <person name="Dooley K."/>
            <person name="Dooley E."/>
            <person name="Doricent M."/>
            <person name="Dorje P."/>
            <person name="Dorjee K."/>
            <person name="Dupes A."/>
            <person name="Elong R."/>
            <person name="Falk J."/>
            <person name="Farina A."/>
            <person name="Faro S."/>
            <person name="Ferguson D."/>
            <person name="Fisher S."/>
            <person name="Foley C.D."/>
            <person name="Franke A."/>
            <person name="Friedrich D."/>
            <person name="Gadbois L."/>
            <person name="Gearin G."/>
            <person name="Gearin C.R."/>
            <person name="Giannoukos G."/>
            <person name="Goode T."/>
            <person name="Graham J."/>
            <person name="Grandbois E."/>
            <person name="Grewal S."/>
            <person name="Gyaltsen K."/>
            <person name="Hafez N."/>
            <person name="Hagos B."/>
            <person name="Hall J."/>
            <person name="Henson C."/>
            <person name="Hollinger A."/>
            <person name="Honan T."/>
            <person name="Huard M.D."/>
            <person name="Hughes L."/>
            <person name="Hurhula B."/>
            <person name="Husby M.E."/>
            <person name="Kamat A."/>
            <person name="Kanga B."/>
            <person name="Kashin S."/>
            <person name="Khazanovich D."/>
            <person name="Kisner P."/>
            <person name="Lance K."/>
            <person name="Lara M."/>
            <person name="Lee W."/>
            <person name="Lennon N."/>
            <person name="Letendre F."/>
            <person name="LeVine R."/>
            <person name="Lipovsky A."/>
            <person name="Liu X."/>
            <person name="Liu J."/>
            <person name="Liu S."/>
            <person name="Lokyitsang T."/>
            <person name="Lokyitsang Y."/>
            <person name="Lubonja R."/>
            <person name="Lui A."/>
            <person name="MacDonald P."/>
            <person name="Magnisalis V."/>
            <person name="Maru K."/>
            <person name="Matthews C."/>
            <person name="McCusker W."/>
            <person name="McDonough S."/>
            <person name="Mehta T."/>
            <person name="Meldrim J."/>
            <person name="Meneus L."/>
            <person name="Mihai O."/>
            <person name="Mihalev A."/>
            <person name="Mihova T."/>
            <person name="Mittelman R."/>
            <person name="Mlenga V."/>
            <person name="Montmayeur A."/>
            <person name="Mulrain L."/>
            <person name="Navidi A."/>
            <person name="Naylor J."/>
            <person name="Negash T."/>
            <person name="Nguyen T."/>
            <person name="Nguyen N."/>
            <person name="Nicol R."/>
            <person name="Norbu C."/>
            <person name="Norbu N."/>
            <person name="Novod N."/>
            <person name="O'Neill B."/>
            <person name="Osman S."/>
            <person name="Markiewicz E."/>
            <person name="Oyono O.L."/>
            <person name="Patti C."/>
            <person name="Phunkhang P."/>
            <person name="Pierre F."/>
            <person name="Priest M."/>
            <person name="Raghuraman S."/>
            <person name="Rege F."/>
            <person name="Reyes R."/>
            <person name="Rise C."/>
            <person name="Rogov P."/>
            <person name="Ross K."/>
            <person name="Ryan E."/>
            <person name="Settipalli S."/>
            <person name="Shea T."/>
            <person name="Sherpa N."/>
            <person name="Shi L."/>
            <person name="Shih D."/>
            <person name="Sparrow T."/>
            <person name="Spaulding J."/>
            <person name="Stalker J."/>
            <person name="Stange-Thomann N."/>
            <person name="Stavropoulos S."/>
            <person name="Stone C."/>
            <person name="Strader C."/>
            <person name="Tesfaye S."/>
            <person name="Thomson T."/>
            <person name="Thoulutsang Y."/>
            <person name="Thoulutsang D."/>
            <person name="Topham K."/>
            <person name="Topping I."/>
            <person name="Tsamla T."/>
            <person name="Vassiliev H."/>
            <person name="Vo A."/>
            <person name="Wangchuk T."/>
            <person name="Wangdi T."/>
            <person name="Weiand M."/>
            <person name="Wilkinson J."/>
            <person name="Wilson A."/>
            <person name="Yadav S."/>
            <person name="Young G."/>
            <person name="Yu Q."/>
            <person name="Zembek L."/>
            <person name="Zhong D."/>
            <person name="Zimmer A."/>
            <person name="Zwirko Z."/>
            <person name="Jaffe D.B."/>
            <person name="Alvarez P."/>
            <person name="Brockman W."/>
            <person name="Butler J."/>
            <person name="Chin C."/>
            <person name="Gnerre S."/>
            <person name="Grabherr M."/>
            <person name="Kleber M."/>
            <person name="Mauceli E."/>
            <person name="MacCallum I."/>
        </authorList>
    </citation>
    <scope>NUCLEOTIDE SEQUENCE [LARGE SCALE GENOMIC DNA]</scope>
    <source>
        <strain evidence="18">Tucson 15010-1051.87</strain>
    </source>
</reference>
<evidence type="ECO:0000256" key="5">
    <source>
        <dbReference type="ARBA" id="ARBA00010617"/>
    </source>
</evidence>